<keyword evidence="4" id="KW-0378">Hydrolase</keyword>
<keyword evidence="8" id="KW-1185">Reference proteome</keyword>
<gene>
    <name evidence="7" type="ORF">MVEN_00625000</name>
</gene>
<dbReference type="SUPFAM" id="SSF75304">
    <property type="entry name" value="Amidase signature (AS) enzymes"/>
    <property type="match status" value="1"/>
</dbReference>
<dbReference type="Proteomes" id="UP000620124">
    <property type="component" value="Unassembled WGS sequence"/>
</dbReference>
<organism evidence="7 8">
    <name type="scientific">Mycena venus</name>
    <dbReference type="NCBI Taxonomy" id="2733690"/>
    <lineage>
        <taxon>Eukaryota</taxon>
        <taxon>Fungi</taxon>
        <taxon>Dikarya</taxon>
        <taxon>Basidiomycota</taxon>
        <taxon>Agaricomycotina</taxon>
        <taxon>Agaricomycetes</taxon>
        <taxon>Agaricomycetidae</taxon>
        <taxon>Agaricales</taxon>
        <taxon>Marasmiineae</taxon>
        <taxon>Mycenaceae</taxon>
        <taxon>Mycena</taxon>
    </lineage>
</organism>
<evidence type="ECO:0000259" key="6">
    <source>
        <dbReference type="Pfam" id="PF01425"/>
    </source>
</evidence>
<comment type="similarity">
    <text evidence="2">Belongs to the amidase family.</text>
</comment>
<comment type="caution">
    <text evidence="7">The sequence shown here is derived from an EMBL/GenBank/DDBJ whole genome shotgun (WGS) entry which is preliminary data.</text>
</comment>
<sequence length="558" mass="60817">MDDWPQSRSATRAFRPSLRLATSFLANYPPGSDVRSAVEASGLLSAKEMEITALTSDATAILERIKGKELTAVEVVTAFGKRAAMGHQLLSCLTDFFFEEALVRAKDLDDYYERTGELVGPLHGQLIAVSMPAMLTSFSEGLPISIKDHMDVAGHKSGCGFSADTASTPASKHGSMAQVLYDAGAVFYCKTNLPQSVMHLETYSFWGQVVNPYNTKLTAGGSSGGCSALVAFGGSPLSIGSDIGGSLRSPAAACGLWTLKPTTLRVPRDAGSSPNPEDSIVESWGPICRSLRDIDRWFSVVIGSKPWLREHDLVPIPWQISTPTKWSGTEGRIRLGVMWHDGAVLPQPPIRRALKALVDELTKNSAFEVVEYVPFKHFEASELAHELYFVDGGAHIRAIAAGTGERILPLTEWVITRPTVKDHTIHELWDLNLRREALRAEYLEHYNSQNVDVVLCPVGPGPAPPLGTSKYWGYTSVWNFVDYPAAAFPTGLYADPLLDVKDTGVRTWMSDADEKISTGYEPMDFAGAPLCLQLVSRRFADETVVQGLYKIAKVLPLG</sequence>
<feature type="domain" description="Amidase" evidence="6">
    <location>
        <begin position="140"/>
        <end position="544"/>
    </location>
</feature>
<dbReference type="PANTHER" id="PTHR46072">
    <property type="entry name" value="AMIDASE-RELATED-RELATED"/>
    <property type="match status" value="1"/>
</dbReference>
<evidence type="ECO:0000313" key="8">
    <source>
        <dbReference type="Proteomes" id="UP000620124"/>
    </source>
</evidence>
<feature type="active site" description="Acyl-ester intermediate" evidence="5">
    <location>
        <position position="246"/>
    </location>
</feature>
<feature type="active site" description="Charge relay system" evidence="5">
    <location>
        <position position="222"/>
    </location>
</feature>
<dbReference type="InterPro" id="IPR020556">
    <property type="entry name" value="Amidase_CS"/>
</dbReference>
<protein>
    <recommendedName>
        <fullName evidence="3">amidase</fullName>
        <ecNumber evidence="3">3.5.1.4</ecNumber>
    </recommendedName>
</protein>
<evidence type="ECO:0000256" key="5">
    <source>
        <dbReference type="PIRSR" id="PIRSR001221-1"/>
    </source>
</evidence>
<feature type="active site" description="Charge relay system" evidence="5">
    <location>
        <position position="147"/>
    </location>
</feature>
<name>A0A8H7D583_9AGAR</name>
<evidence type="ECO:0000256" key="2">
    <source>
        <dbReference type="ARBA" id="ARBA00009199"/>
    </source>
</evidence>
<dbReference type="PROSITE" id="PS00571">
    <property type="entry name" value="AMIDASES"/>
    <property type="match status" value="1"/>
</dbReference>
<proteinExistence type="inferred from homology"/>
<dbReference type="OrthoDB" id="6428749at2759"/>
<evidence type="ECO:0000256" key="1">
    <source>
        <dbReference type="ARBA" id="ARBA00001311"/>
    </source>
</evidence>
<evidence type="ECO:0000256" key="4">
    <source>
        <dbReference type="ARBA" id="ARBA00022801"/>
    </source>
</evidence>
<dbReference type="InterPro" id="IPR036928">
    <property type="entry name" value="AS_sf"/>
</dbReference>
<dbReference type="PANTHER" id="PTHR46072:SF4">
    <property type="entry name" value="AMIDASE C550.07-RELATED"/>
    <property type="match status" value="1"/>
</dbReference>
<dbReference type="Gene3D" id="3.90.1300.10">
    <property type="entry name" value="Amidase signature (AS) domain"/>
    <property type="match status" value="1"/>
</dbReference>
<accession>A0A8H7D583</accession>
<evidence type="ECO:0000313" key="7">
    <source>
        <dbReference type="EMBL" id="KAF7362754.1"/>
    </source>
</evidence>
<dbReference type="PIRSF" id="PIRSF001221">
    <property type="entry name" value="Amidase_fungi"/>
    <property type="match status" value="1"/>
</dbReference>
<dbReference type="InterPro" id="IPR023631">
    <property type="entry name" value="Amidase_dom"/>
</dbReference>
<dbReference type="EC" id="3.5.1.4" evidence="3"/>
<reference evidence="7" key="1">
    <citation type="submission" date="2020-05" db="EMBL/GenBank/DDBJ databases">
        <title>Mycena genomes resolve the evolution of fungal bioluminescence.</title>
        <authorList>
            <person name="Tsai I.J."/>
        </authorList>
    </citation>
    <scope>NUCLEOTIDE SEQUENCE</scope>
    <source>
        <strain evidence="7">CCC161011</strain>
    </source>
</reference>
<dbReference type="Pfam" id="PF01425">
    <property type="entry name" value="Amidase"/>
    <property type="match status" value="1"/>
</dbReference>
<dbReference type="AlphaFoldDB" id="A0A8H7D583"/>
<evidence type="ECO:0000256" key="3">
    <source>
        <dbReference type="ARBA" id="ARBA00012922"/>
    </source>
</evidence>
<comment type="catalytic activity">
    <reaction evidence="1">
        <text>a monocarboxylic acid amide + H2O = a monocarboxylate + NH4(+)</text>
        <dbReference type="Rhea" id="RHEA:12020"/>
        <dbReference type="ChEBI" id="CHEBI:15377"/>
        <dbReference type="ChEBI" id="CHEBI:28938"/>
        <dbReference type="ChEBI" id="CHEBI:35757"/>
        <dbReference type="ChEBI" id="CHEBI:83628"/>
        <dbReference type="EC" id="3.5.1.4"/>
    </reaction>
</comment>
<dbReference type="GO" id="GO:0004040">
    <property type="term" value="F:amidase activity"/>
    <property type="evidence" value="ECO:0007669"/>
    <property type="project" value="UniProtKB-EC"/>
</dbReference>
<dbReference type="EMBL" id="JACAZI010000004">
    <property type="protein sequence ID" value="KAF7362754.1"/>
    <property type="molecule type" value="Genomic_DNA"/>
</dbReference>